<dbReference type="InterPro" id="IPR052970">
    <property type="entry name" value="Inner_ear_hair_cell_LOXHD"/>
</dbReference>
<feature type="domain" description="PLAT" evidence="2">
    <location>
        <begin position="1063"/>
        <end position="1186"/>
    </location>
</feature>
<feature type="domain" description="PLAT" evidence="2">
    <location>
        <begin position="658"/>
        <end position="776"/>
    </location>
</feature>
<evidence type="ECO:0000313" key="4">
    <source>
        <dbReference type="Proteomes" id="UP000663864"/>
    </source>
</evidence>
<dbReference type="SUPFAM" id="SSF49723">
    <property type="entry name" value="Lipase/lipooxygenase domain (PLAT/LH2 domain)"/>
    <property type="match status" value="8"/>
</dbReference>
<proteinExistence type="predicted"/>
<reference evidence="3" key="1">
    <citation type="submission" date="2021-02" db="EMBL/GenBank/DDBJ databases">
        <authorList>
            <person name="Nowell W R."/>
        </authorList>
    </citation>
    <scope>NUCLEOTIDE SEQUENCE</scope>
</reference>
<name>A0A814NH77_9BILA</name>
<feature type="domain" description="PLAT" evidence="2">
    <location>
        <begin position="1330"/>
        <end position="1460"/>
    </location>
</feature>
<feature type="domain" description="PLAT" evidence="2">
    <location>
        <begin position="1471"/>
        <end position="1594"/>
    </location>
</feature>
<organism evidence="3 4">
    <name type="scientific">Rotaria sordida</name>
    <dbReference type="NCBI Taxonomy" id="392033"/>
    <lineage>
        <taxon>Eukaryota</taxon>
        <taxon>Metazoa</taxon>
        <taxon>Spiralia</taxon>
        <taxon>Gnathifera</taxon>
        <taxon>Rotifera</taxon>
        <taxon>Eurotatoria</taxon>
        <taxon>Bdelloidea</taxon>
        <taxon>Philodinida</taxon>
        <taxon>Philodinidae</taxon>
        <taxon>Rotaria</taxon>
    </lineage>
</organism>
<feature type="domain" description="PLAT" evidence="2">
    <location>
        <begin position="796"/>
        <end position="913"/>
    </location>
</feature>
<dbReference type="PANTHER" id="PTHR45901">
    <property type="entry name" value="PROTEIN CBG12474"/>
    <property type="match status" value="1"/>
</dbReference>
<feature type="domain" description="PLAT" evidence="2">
    <location>
        <begin position="1202"/>
        <end position="1323"/>
    </location>
</feature>
<dbReference type="Pfam" id="PF01477">
    <property type="entry name" value="PLAT"/>
    <property type="match status" value="4"/>
</dbReference>
<comment type="caution">
    <text evidence="3">The sequence shown here is derived from an EMBL/GenBank/DDBJ whole genome shotgun (WGS) entry which is preliminary data.</text>
</comment>
<comment type="caution">
    <text evidence="1">Lacks conserved residue(s) required for the propagation of feature annotation.</text>
</comment>
<dbReference type="PROSITE" id="PS50095">
    <property type="entry name" value="PLAT"/>
    <property type="match status" value="7"/>
</dbReference>
<gene>
    <name evidence="3" type="ORF">ZHD862_LOCUS17154</name>
</gene>
<evidence type="ECO:0000256" key="1">
    <source>
        <dbReference type="PROSITE-ProRule" id="PRU00152"/>
    </source>
</evidence>
<dbReference type="Proteomes" id="UP000663864">
    <property type="component" value="Unassembled WGS sequence"/>
</dbReference>
<accession>A0A814NH77</accession>
<feature type="domain" description="PLAT" evidence="2">
    <location>
        <begin position="526"/>
        <end position="642"/>
    </location>
</feature>
<evidence type="ECO:0000259" key="2">
    <source>
        <dbReference type="PROSITE" id="PS50095"/>
    </source>
</evidence>
<protein>
    <recommendedName>
        <fullName evidence="2">PLAT domain-containing protein</fullName>
    </recommendedName>
</protein>
<dbReference type="PANTHER" id="PTHR45901:SF4">
    <property type="entry name" value="PLAT DOMAIN-CONTAINING PROTEIN"/>
    <property type="match status" value="1"/>
</dbReference>
<sequence length="1614" mass="186038">MILMTNNLSNSSLLHCRLLETSLGCSITIEYEKIEWQEDIQCIIRFHGRHCLSSMFPIEITRDGRIQTNFVYKDVGEIMAIGIELLSNKDIGLYIKWIEISIPRKSYLQRFDVQRWLHSNIGDGRTRLILTPNQLPGYVPKRMLENIEQPKRDNVKYMLLIEISQAKGNVDGSMLSIDLIGKYGRTSAHRINMKYNTIIPLEIRTRPNIFELTMLDIGLLYEYQIKLENNKHNDGAYFLSTMYIYRKQYYEVNIQQWIENDQTLNGHIRLLDMPITSTLFNQVQSKSSFILWITGSDLITKEMTLPIEFKFNCQNTIINPVEETITIRADFVSVLALSTTCIMPLNSITLGYNRKLIDYCIGKEIVILNVFQGQHFYFQYDNELPKSINDMDFYSFTLKKNVLSSVAHHSKQYVISMLTSENNLSEKHTIKIVLRGERGLTTMLSLHNSSWNKIPFRPKHKDKFLLLASDIGKIIGLTIFHASEEAKFNFDIIEIFVPDTKACIRLDGKYEIFSEIIDFNCQESQIVYIVQIKSGFSTLNETADIILTLIGEESSIEWILLTCDDDTKPFRTGQLDTFYIPTKRLGKIRAVNISCSNVNSNCKWFCEMIYVHDTVFNIKSNYIINRWCGDYHESDFIDTLNTTSKTTLIQPASTKLLTTFLMTIKSGIRTITNPSLTPSIYVFFAGQFGSSPIIHLNELTDRMDLFQSLEIDEFSFTIPDTGMPDTMRIWNTEDLAPWTCEYIDIKNINNSKTVHFPMGVDLQKVDSLFPSYIDLEVDIGRVTLSLPGPRNDAAYPSYQLIIRTKEAINTKDSLVNIQIKGDKNQSKLIPLIESDNDYSFETEKTSTFFLYGICSLGELKEISIYFDGNHTNTKWICEYIIIYDYLNNQYYGTKINTDVIYGKYKLGIIKNIDPKNLNQELDRIETELIDEKVRESDPIYRILYKTQANVLTNITRNAEILIRLVGDESTSFFPLEHNRPLISGSINESFYRGNEYINGLNKIDLQLLDNDNTRWACESIEIQNLLTDDIVIFPINDIIEATIKTDITNKKITTWKSGFKSGIVYFIRVRTGYQGASLNFRFGSVYLSLKLYGDSGVSNEISLRIPLEQLYYLKCNQTDTFEIGQMISVVGQITSIDIYHNGKKEDFWHINWINITDITTNKSFHFTIEKYLNKDLGTNSKVLHIPADISIRKSENGFDSIPNYAIRIKTGTQTPLHTEETNESSAVSIVLIDPVNDSVRIPLKRINSSVRSIFQPGQEDRFDVTIIPMLELKVLQIYFNGTFPWFCERITVIDQISGLSYRFDVEQWFIENTYDNPINIFGQREDDIGWIYFVTVKTQAVLPVQTSLRGKILLSIYGEYASLNDAILGSGRLMHGLFHAGGEDIIELKSNKRLGEINSIELHLEVAEWQSWLCDMIEIIDSTANWDFLSRTMITKTYKFPINRWLGAHAMDKRTVIHSLINQEPGYAKMPTYIIHILTGTKNMNNESDIPINVYLQLFCTISNNVYGPILLDKSSNNTQPFRKGQIDEFYINDLSYCGEIKKIRLWHDGGKTISWHCEWIKITNVHKNEIYEFSVEKILDEDLEEGSSNLILYSEKKDEMNESELATPQSIIS</sequence>
<dbReference type="Gene3D" id="2.60.60.20">
    <property type="entry name" value="PLAT/LH2 domain"/>
    <property type="match status" value="7"/>
</dbReference>
<dbReference type="InterPro" id="IPR001024">
    <property type="entry name" value="PLAT/LH2_dom"/>
</dbReference>
<evidence type="ECO:0000313" key="3">
    <source>
        <dbReference type="EMBL" id="CAF1092202.1"/>
    </source>
</evidence>
<dbReference type="EMBL" id="CAJNOT010000840">
    <property type="protein sequence ID" value="CAF1092202.1"/>
    <property type="molecule type" value="Genomic_DNA"/>
</dbReference>
<dbReference type="InterPro" id="IPR036392">
    <property type="entry name" value="PLAT/LH2_dom_sf"/>
</dbReference>